<feature type="domain" description="C2HC/C3H-type" evidence="7">
    <location>
        <begin position="149"/>
        <end position="178"/>
    </location>
</feature>
<dbReference type="PANTHER" id="PTHR13555">
    <property type="entry name" value="C2H2 ZINC FINGER CGI-62-RELATED"/>
    <property type="match status" value="1"/>
</dbReference>
<dbReference type="EMBL" id="KQ416197">
    <property type="protein sequence ID" value="KOF98208.1"/>
    <property type="molecule type" value="Genomic_DNA"/>
</dbReference>
<evidence type="ECO:0000256" key="4">
    <source>
        <dbReference type="ARBA" id="ARBA00022833"/>
    </source>
</evidence>
<feature type="compositionally biased region" description="Polar residues" evidence="6">
    <location>
        <begin position="243"/>
        <end position="254"/>
    </location>
</feature>
<keyword evidence="3 5" id="KW-0863">Zinc-finger</keyword>
<feature type="region of interest" description="Disordered" evidence="6">
    <location>
        <begin position="1"/>
        <end position="27"/>
    </location>
</feature>
<accession>A0A0L8I9M8</accession>
<dbReference type="InterPro" id="IPR026319">
    <property type="entry name" value="ZC2HC1A/B-like"/>
</dbReference>
<feature type="compositionally biased region" description="Basic residues" evidence="6">
    <location>
        <begin position="178"/>
        <end position="190"/>
    </location>
</feature>
<evidence type="ECO:0000256" key="6">
    <source>
        <dbReference type="SAM" id="MobiDB-lite"/>
    </source>
</evidence>
<gene>
    <name evidence="8" type="ORF">OCBIM_22026689mg</name>
</gene>
<keyword evidence="1" id="KW-0479">Metal-binding</keyword>
<dbReference type="PANTHER" id="PTHR13555:SF5">
    <property type="entry name" value="ZINC-FINGER OF A C2HC-TYPE"/>
    <property type="match status" value="1"/>
</dbReference>
<organism evidence="8">
    <name type="scientific">Octopus bimaculoides</name>
    <name type="common">California two-spotted octopus</name>
    <dbReference type="NCBI Taxonomy" id="37653"/>
    <lineage>
        <taxon>Eukaryota</taxon>
        <taxon>Metazoa</taxon>
        <taxon>Spiralia</taxon>
        <taxon>Lophotrochozoa</taxon>
        <taxon>Mollusca</taxon>
        <taxon>Cephalopoda</taxon>
        <taxon>Coleoidea</taxon>
        <taxon>Octopodiformes</taxon>
        <taxon>Octopoda</taxon>
        <taxon>Incirrata</taxon>
        <taxon>Octopodidae</taxon>
        <taxon>Octopus</taxon>
    </lineage>
</organism>
<evidence type="ECO:0000313" key="8">
    <source>
        <dbReference type="EMBL" id="KOF98208.1"/>
    </source>
</evidence>
<keyword evidence="4" id="KW-0862">Zinc</keyword>
<evidence type="ECO:0000256" key="3">
    <source>
        <dbReference type="ARBA" id="ARBA00022771"/>
    </source>
</evidence>
<dbReference type="PROSITE" id="PS52027">
    <property type="entry name" value="ZF_C2HC_C3H"/>
    <property type="match status" value="2"/>
</dbReference>
<dbReference type="GO" id="GO:0008270">
    <property type="term" value="F:zinc ion binding"/>
    <property type="evidence" value="ECO:0007669"/>
    <property type="project" value="UniProtKB-KW"/>
</dbReference>
<feature type="region of interest" description="Disordered" evidence="6">
    <location>
        <begin position="178"/>
        <end position="197"/>
    </location>
</feature>
<name>A0A0L8I9M8_OCTBM</name>
<evidence type="ECO:0000256" key="5">
    <source>
        <dbReference type="PROSITE-ProRule" id="PRU01371"/>
    </source>
</evidence>
<dbReference type="AlphaFoldDB" id="A0A0L8I9M8"/>
<protein>
    <recommendedName>
        <fullName evidence="7">C2HC/C3H-type domain-containing protein</fullName>
    </recommendedName>
</protein>
<dbReference type="InterPro" id="IPR049899">
    <property type="entry name" value="Znf_C2HC_C3H"/>
</dbReference>
<feature type="region of interest" description="Disordered" evidence="6">
    <location>
        <begin position="220"/>
        <end position="254"/>
    </location>
</feature>
<evidence type="ECO:0000256" key="2">
    <source>
        <dbReference type="ARBA" id="ARBA00022737"/>
    </source>
</evidence>
<sequence length="384" mass="42570">MEHNCVSKTKQRKMGNHPVQTKKSGPNACKRVNSTKCSEGVGNMILEPCEFCGRKFNGKVIPKHRKICAKVSSNKRKIFDSTKQRAEALNLTANQVKQNLKKEIPIPKSNWRAKHEDFINSIRNAKKVTQALAEGKPLPPPPPPLVNADYIQCEYCERRFNKAAAERHINFCREQHQRIKSKPAPKNKVKSQHEIGKAKSRFDSSVLNFKSNSSATINSSAKLINSKSQQERSGLRRPGFTSRMPSAPSNDYNGKIMQQRTDELDNNGVNYAATGPALRTGRTGKNYTDAKRDAKAGNGCIKVVGGVGGLSMGRSAPGQRALPNSLNRTVTNRYLLNKASDSSNNSNSSNMNNSRFMCHHCDSEYPISTAKYCCECGVKRLTLS</sequence>
<dbReference type="STRING" id="37653.A0A0L8I9M8"/>
<dbReference type="Pfam" id="PF13913">
    <property type="entry name" value="zf-C2HC_2"/>
    <property type="match status" value="2"/>
</dbReference>
<feature type="domain" description="C2HC/C3H-type" evidence="7">
    <location>
        <begin position="45"/>
        <end position="74"/>
    </location>
</feature>
<feature type="region of interest" description="Disordered" evidence="6">
    <location>
        <begin position="272"/>
        <end position="291"/>
    </location>
</feature>
<evidence type="ECO:0000256" key="1">
    <source>
        <dbReference type="ARBA" id="ARBA00022723"/>
    </source>
</evidence>
<reference evidence="8" key="1">
    <citation type="submission" date="2015-07" db="EMBL/GenBank/DDBJ databases">
        <title>MeaNS - Measles Nucleotide Surveillance Program.</title>
        <authorList>
            <person name="Tran T."/>
            <person name="Druce J."/>
        </authorList>
    </citation>
    <scope>NUCLEOTIDE SEQUENCE</scope>
    <source>
        <strain evidence="8">UCB-OBI-ISO-001</strain>
        <tissue evidence="8">Gonad</tissue>
    </source>
</reference>
<keyword evidence="2" id="KW-0677">Repeat</keyword>
<proteinExistence type="predicted"/>
<dbReference type="OrthoDB" id="10066537at2759"/>
<evidence type="ECO:0000259" key="7">
    <source>
        <dbReference type="PROSITE" id="PS52027"/>
    </source>
</evidence>